<dbReference type="EMBL" id="LZPO01017857">
    <property type="protein sequence ID" value="OBS79828.1"/>
    <property type="molecule type" value="Genomic_DNA"/>
</dbReference>
<dbReference type="Proteomes" id="UP000092124">
    <property type="component" value="Unassembled WGS sequence"/>
</dbReference>
<protein>
    <submittedName>
        <fullName evidence="1">Uncharacterized protein</fullName>
    </submittedName>
</protein>
<gene>
    <name evidence="1" type="ORF">A6R68_21970</name>
</gene>
<evidence type="ECO:0000313" key="1">
    <source>
        <dbReference type="EMBL" id="OBS79828.1"/>
    </source>
</evidence>
<name>A0A1A6HN23_NEOLE</name>
<evidence type="ECO:0000313" key="2">
    <source>
        <dbReference type="Proteomes" id="UP000092124"/>
    </source>
</evidence>
<reference evidence="1 2" key="1">
    <citation type="submission" date="2016-06" db="EMBL/GenBank/DDBJ databases">
        <title>The Draft Genome Sequence and Annotation of the Desert Woodrat Neotoma lepida.</title>
        <authorList>
            <person name="Campbell M."/>
            <person name="Oakeson K.F."/>
            <person name="Yandell M."/>
            <person name="Halpert J.R."/>
            <person name="Dearing D."/>
        </authorList>
    </citation>
    <scope>NUCLEOTIDE SEQUENCE [LARGE SCALE GENOMIC DNA]</scope>
    <source>
        <strain evidence="1">417</strain>
        <tissue evidence="1">Liver</tissue>
    </source>
</reference>
<feature type="non-terminal residue" evidence="1">
    <location>
        <position position="53"/>
    </location>
</feature>
<sequence length="53" mass="6210">MNKHIYKLPKKGLTLSQITHFYLLTKKADVVPKHLQRDRKDANTKSCVMLRDS</sequence>
<comment type="caution">
    <text evidence="1">The sequence shown here is derived from an EMBL/GenBank/DDBJ whole genome shotgun (WGS) entry which is preliminary data.</text>
</comment>
<proteinExistence type="predicted"/>
<keyword evidence="2" id="KW-1185">Reference proteome</keyword>
<accession>A0A1A6HN23</accession>
<organism evidence="1 2">
    <name type="scientific">Neotoma lepida</name>
    <name type="common">Desert woodrat</name>
    <dbReference type="NCBI Taxonomy" id="56216"/>
    <lineage>
        <taxon>Eukaryota</taxon>
        <taxon>Metazoa</taxon>
        <taxon>Chordata</taxon>
        <taxon>Craniata</taxon>
        <taxon>Vertebrata</taxon>
        <taxon>Euteleostomi</taxon>
        <taxon>Mammalia</taxon>
        <taxon>Eutheria</taxon>
        <taxon>Euarchontoglires</taxon>
        <taxon>Glires</taxon>
        <taxon>Rodentia</taxon>
        <taxon>Myomorpha</taxon>
        <taxon>Muroidea</taxon>
        <taxon>Cricetidae</taxon>
        <taxon>Neotominae</taxon>
        <taxon>Neotoma</taxon>
    </lineage>
</organism>
<dbReference type="AlphaFoldDB" id="A0A1A6HN23"/>